<sequence length="38" mass="4377">MKNIKKKGRGTIRTIYILLYSLLHTLTSIVAFSHNPFT</sequence>
<feature type="transmembrane region" description="Helical" evidence="1">
    <location>
        <begin position="12"/>
        <end position="32"/>
    </location>
</feature>
<organism evidence="2 3">
    <name type="scientific">Enterococcus durans</name>
    <dbReference type="NCBI Taxonomy" id="53345"/>
    <lineage>
        <taxon>Bacteria</taxon>
        <taxon>Bacillati</taxon>
        <taxon>Bacillota</taxon>
        <taxon>Bacilli</taxon>
        <taxon>Lactobacillales</taxon>
        <taxon>Enterococcaceae</taxon>
        <taxon>Enterococcus</taxon>
    </lineage>
</organism>
<evidence type="ECO:0000313" key="3">
    <source>
        <dbReference type="Proteomes" id="UP000254070"/>
    </source>
</evidence>
<dbReference type="Proteomes" id="UP000254070">
    <property type="component" value="Unassembled WGS sequence"/>
</dbReference>
<protein>
    <submittedName>
        <fullName evidence="2">Uncharacterized protein</fullName>
    </submittedName>
</protein>
<dbReference type="AlphaFoldDB" id="A0A377KL92"/>
<keyword evidence="1" id="KW-1133">Transmembrane helix</keyword>
<proteinExistence type="predicted"/>
<name>A0A377KL92_9ENTE</name>
<keyword evidence="1" id="KW-0472">Membrane</keyword>
<evidence type="ECO:0000313" key="2">
    <source>
        <dbReference type="EMBL" id="STP29171.1"/>
    </source>
</evidence>
<gene>
    <name evidence="2" type="ORF">NCTC8129_01362</name>
</gene>
<dbReference type="EMBL" id="UGIF01000002">
    <property type="protein sequence ID" value="STP29171.1"/>
    <property type="molecule type" value="Genomic_DNA"/>
</dbReference>
<evidence type="ECO:0000256" key="1">
    <source>
        <dbReference type="SAM" id="Phobius"/>
    </source>
</evidence>
<accession>A0A377KL92</accession>
<keyword evidence="1" id="KW-0812">Transmembrane</keyword>
<reference evidence="2 3" key="1">
    <citation type="submission" date="2018-06" db="EMBL/GenBank/DDBJ databases">
        <authorList>
            <consortium name="Pathogen Informatics"/>
            <person name="Doyle S."/>
        </authorList>
    </citation>
    <scope>NUCLEOTIDE SEQUENCE [LARGE SCALE GENOMIC DNA]</scope>
    <source>
        <strain evidence="2 3">NCTC8129</strain>
    </source>
</reference>